<proteinExistence type="predicted"/>
<evidence type="ECO:0000313" key="1">
    <source>
        <dbReference type="EMBL" id="SVA76938.1"/>
    </source>
</evidence>
<gene>
    <name evidence="1" type="ORF">METZ01_LOCUS129792</name>
</gene>
<dbReference type="EMBL" id="UINC01018337">
    <property type="protein sequence ID" value="SVA76938.1"/>
    <property type="molecule type" value="Genomic_DNA"/>
</dbReference>
<dbReference type="AlphaFoldDB" id="A0A381YIN9"/>
<name>A0A381YIN9_9ZZZZ</name>
<accession>A0A381YIN9</accession>
<reference evidence="1" key="1">
    <citation type="submission" date="2018-05" db="EMBL/GenBank/DDBJ databases">
        <authorList>
            <person name="Lanie J.A."/>
            <person name="Ng W.-L."/>
            <person name="Kazmierczak K.M."/>
            <person name="Andrzejewski T.M."/>
            <person name="Davidsen T.M."/>
            <person name="Wayne K.J."/>
            <person name="Tettelin H."/>
            <person name="Glass J.I."/>
            <person name="Rusch D."/>
            <person name="Podicherti R."/>
            <person name="Tsui H.-C.T."/>
            <person name="Winkler M.E."/>
        </authorList>
    </citation>
    <scope>NUCLEOTIDE SEQUENCE</scope>
</reference>
<protein>
    <submittedName>
        <fullName evidence="1">Uncharacterized protein</fullName>
    </submittedName>
</protein>
<organism evidence="1">
    <name type="scientific">marine metagenome</name>
    <dbReference type="NCBI Taxonomy" id="408172"/>
    <lineage>
        <taxon>unclassified sequences</taxon>
        <taxon>metagenomes</taxon>
        <taxon>ecological metagenomes</taxon>
    </lineage>
</organism>
<sequence length="68" mass="7592">MSDKTKRSDGNSLISRFSIAGISEETLTNAADVAKLLCKQSYPVDSSPLDPRHFNDYQGLIFELSRKK</sequence>